<name>A0ACC6PG69_9BACL</name>
<evidence type="ECO:0000313" key="2">
    <source>
        <dbReference type="Proteomes" id="UP001380953"/>
    </source>
</evidence>
<sequence>MQPVKTYNTAVEATLEVIGGKWKPVILFVLTFGKKRNGELMKLLPSAITQKVLTQQLKELERDGIVRRIPHPTVPPKVEYELTDYGWSLKNILHALCRWGEQHVEQTYGDRAAIVSPGSSLAAGSPSASSASSPVPAAHPDARDSSDPFASSVKPE</sequence>
<proteinExistence type="predicted"/>
<comment type="caution">
    <text evidence="1">The sequence shown here is derived from an EMBL/GenBank/DDBJ whole genome shotgun (WGS) entry which is preliminary data.</text>
</comment>
<reference evidence="1" key="1">
    <citation type="submission" date="2024-03" db="EMBL/GenBank/DDBJ databases">
        <title>Whole genome sequecning of epiphytes from Marcgravia umbellata leaves.</title>
        <authorList>
            <person name="Kumar G."/>
            <person name="Savka M.A."/>
        </authorList>
    </citation>
    <scope>NUCLEOTIDE SEQUENCE</scope>
    <source>
        <strain evidence="1">RIT_BL5</strain>
    </source>
</reference>
<keyword evidence="2" id="KW-1185">Reference proteome</keyword>
<organism evidence="1 2">
    <name type="scientific">Saccharibacillus sacchari</name>
    <dbReference type="NCBI Taxonomy" id="456493"/>
    <lineage>
        <taxon>Bacteria</taxon>
        <taxon>Bacillati</taxon>
        <taxon>Bacillota</taxon>
        <taxon>Bacilli</taxon>
        <taxon>Bacillales</taxon>
        <taxon>Paenibacillaceae</taxon>
        <taxon>Saccharibacillus</taxon>
    </lineage>
</organism>
<gene>
    <name evidence="1" type="ORF">WKI47_18450</name>
</gene>
<accession>A0ACC6PG69</accession>
<dbReference type="EMBL" id="JBBKAR010000046">
    <property type="protein sequence ID" value="MEJ8305896.1"/>
    <property type="molecule type" value="Genomic_DNA"/>
</dbReference>
<evidence type="ECO:0000313" key="1">
    <source>
        <dbReference type="EMBL" id="MEJ8305896.1"/>
    </source>
</evidence>
<dbReference type="Proteomes" id="UP001380953">
    <property type="component" value="Unassembled WGS sequence"/>
</dbReference>
<protein>
    <submittedName>
        <fullName evidence="1">Helix-turn-helix domain-containing protein</fullName>
    </submittedName>
</protein>